<sequence length="85" mass="8959">MLSGVSGVTLSAPFIVVRAWLPSDPGAVSWSLVVAFVSAPMTPFEPPETFGLLACAVVEVPAVTLAGSSLYQRRFNKTSLYTGLE</sequence>
<dbReference type="Proteomes" id="UP000095401">
    <property type="component" value="Chromosome"/>
</dbReference>
<dbReference type="AlphaFoldDB" id="A0A1D8IMX0"/>
<keyword evidence="1" id="KW-0472">Membrane</keyword>
<evidence type="ECO:0000313" key="3">
    <source>
        <dbReference type="Proteomes" id="UP000095401"/>
    </source>
</evidence>
<dbReference type="KEGG" id="aprs:BI364_07160"/>
<evidence type="ECO:0000256" key="1">
    <source>
        <dbReference type="SAM" id="Phobius"/>
    </source>
</evidence>
<gene>
    <name evidence="2" type="ORF">BI364_07160</name>
</gene>
<organism evidence="2 3">
    <name type="scientific">Acidihalobacter yilgarnensis</name>
    <dbReference type="NCBI Taxonomy" id="2819280"/>
    <lineage>
        <taxon>Bacteria</taxon>
        <taxon>Pseudomonadati</taxon>
        <taxon>Pseudomonadota</taxon>
        <taxon>Gammaproteobacteria</taxon>
        <taxon>Chromatiales</taxon>
        <taxon>Ectothiorhodospiraceae</taxon>
        <taxon>Acidihalobacter</taxon>
    </lineage>
</organism>
<keyword evidence="1" id="KW-1133">Transmembrane helix</keyword>
<protein>
    <submittedName>
        <fullName evidence="2">Uncharacterized protein</fullName>
    </submittedName>
</protein>
<keyword evidence="3" id="KW-1185">Reference proteome</keyword>
<keyword evidence="1" id="KW-0812">Transmembrane</keyword>
<evidence type="ECO:0000313" key="2">
    <source>
        <dbReference type="EMBL" id="AOU97771.1"/>
    </source>
</evidence>
<reference evidence="3" key="1">
    <citation type="submission" date="2016-09" db="EMBL/GenBank/DDBJ databases">
        <title>Acidihalobacter prosperus F5.</title>
        <authorList>
            <person name="Khaleque H.N."/>
            <person name="Ramsay J.P."/>
            <person name="Kaksonen A.H."/>
            <person name="Boxall N.J."/>
            <person name="Watkin E.L.J."/>
        </authorList>
    </citation>
    <scope>NUCLEOTIDE SEQUENCE [LARGE SCALE GENOMIC DNA]</scope>
    <source>
        <strain evidence="3">F5</strain>
    </source>
</reference>
<name>A0A1D8IMX0_9GAMM</name>
<accession>A0A1D8IMX0</accession>
<dbReference type="EMBL" id="CP017415">
    <property type="protein sequence ID" value="AOU97771.1"/>
    <property type="molecule type" value="Genomic_DNA"/>
</dbReference>
<feature type="transmembrane region" description="Helical" evidence="1">
    <location>
        <begin position="50"/>
        <end position="71"/>
    </location>
</feature>
<proteinExistence type="predicted"/>